<dbReference type="Proteomes" id="UP000032749">
    <property type="component" value="Chromosome"/>
</dbReference>
<feature type="transmembrane region" description="Helical" evidence="7">
    <location>
        <begin position="482"/>
        <end position="513"/>
    </location>
</feature>
<dbReference type="GO" id="GO:0005886">
    <property type="term" value="C:plasma membrane"/>
    <property type="evidence" value="ECO:0007669"/>
    <property type="project" value="TreeGrafter"/>
</dbReference>
<reference evidence="9 10" key="1">
    <citation type="journal article" date="2013" name="Nat. Commun.">
        <title>Genome sequence and functional genomic analysis of the oil-degrading bacterium Oleispira antarctica.</title>
        <authorList>
            <person name="Kube M."/>
            <person name="Chernikova T.N."/>
            <person name="Al-Ramahi Y."/>
            <person name="Beloqui A."/>
            <person name="Lopez-Cortez N."/>
            <person name="Guazzaroni M.E."/>
            <person name="Heipieper H.J."/>
            <person name="Klages S."/>
            <person name="Kotsyurbenko O.R."/>
            <person name="Langer I."/>
            <person name="Nechitaylo T.Y."/>
            <person name="Lunsdorf H."/>
            <person name="Fernandez M."/>
            <person name="Juarez S."/>
            <person name="Ciordia S."/>
            <person name="Singer A."/>
            <person name="Kagan O."/>
            <person name="Egorova O."/>
            <person name="Petit P.A."/>
            <person name="Stogios P."/>
            <person name="Kim Y."/>
            <person name="Tchigvintsev A."/>
            <person name="Flick R."/>
            <person name="Denaro R."/>
            <person name="Genovese M."/>
            <person name="Albar J.P."/>
            <person name="Reva O.N."/>
            <person name="Martinez-Gomariz M."/>
            <person name="Tran H."/>
            <person name="Ferrer M."/>
            <person name="Savchenko A."/>
            <person name="Yakunin A.F."/>
            <person name="Yakimov M.M."/>
            <person name="Golyshina O.V."/>
            <person name="Reinhardt R."/>
            <person name="Golyshin P.N."/>
        </authorList>
    </citation>
    <scope>NUCLEOTIDE SEQUENCE [LARGE SCALE GENOMIC DNA]</scope>
</reference>
<proteinExistence type="predicted"/>
<feature type="transmembrane region" description="Helical" evidence="7">
    <location>
        <begin position="179"/>
        <end position="199"/>
    </location>
</feature>
<dbReference type="OrthoDB" id="9809303at2"/>
<evidence type="ECO:0000259" key="8">
    <source>
        <dbReference type="PROSITE" id="PS51202"/>
    </source>
</evidence>
<dbReference type="InterPro" id="IPR036721">
    <property type="entry name" value="RCK_C_sf"/>
</dbReference>
<sequence>MNNLIIVVLLLMAVLGLLISNRFSPEKIFLSVCAALIVFGILPPAHALVGFSSSAVFTIAFLYVVVGGLRDSGGIQLIRRYLVGSPKSQASAINRILPVTTILSGFVNNTPVVATFTHVVQGLSKRYSIRLSQVLIPISFASIFGGMCTLIGTSTNLVVDGLVQAQGYPGFGLFELAQVGVPIAIMGLLYLKFIAPLLLPNRESSLEQFEHVREYMVEMIIQPNSELVRNSIQDAGLRNLPGLFLVEIEREGQILSAVRPRTVLEQGDRLVFAGSPESVLALRNIQGLVLADDPRFKLEGNRSDRRLFEAVLSPSNTMIGKSIKESRFRHRYSAVVLSVSRHGERLTGRLGDLKLQAGDTLLIEAQKGFLMRYRNSRDFLLVSKLADSDHADEKKAVMAISIFIAMIIATSFSLLSILESSLLAAGAMVATRCISFEDAGKSIDYSVLVVIACAFSLGAAVQHVGLAGLISDSLIELVDTPILALIAVYLTTALLTELMTNNAAAIIMLPIAITVSEKLGVDYQAFAVVVMIAASASFMTPTGYQTNLMVMGPGGYRFSDYFKVGAPLSALVAIAALILVPIAWPLV</sequence>
<feature type="transmembrane region" description="Helical" evidence="7">
    <location>
        <begin position="134"/>
        <end position="159"/>
    </location>
</feature>
<comment type="subcellular location">
    <subcellularLocation>
        <location evidence="1">Membrane</location>
        <topology evidence="1">Multi-pass membrane protein</topology>
    </subcellularLocation>
</comment>
<evidence type="ECO:0000256" key="3">
    <source>
        <dbReference type="ARBA" id="ARBA00022692"/>
    </source>
</evidence>
<evidence type="ECO:0000313" key="10">
    <source>
        <dbReference type="Proteomes" id="UP000032749"/>
    </source>
</evidence>
<feature type="transmembrane region" description="Helical" evidence="7">
    <location>
        <begin position="564"/>
        <end position="584"/>
    </location>
</feature>
<dbReference type="PROSITE" id="PS51202">
    <property type="entry name" value="RCK_C"/>
    <property type="match status" value="2"/>
</dbReference>
<evidence type="ECO:0000256" key="1">
    <source>
        <dbReference type="ARBA" id="ARBA00004141"/>
    </source>
</evidence>
<evidence type="ECO:0000256" key="7">
    <source>
        <dbReference type="SAM" id="Phobius"/>
    </source>
</evidence>
<dbReference type="Gene3D" id="3.30.70.1450">
    <property type="entry name" value="Regulator of K+ conductance, C-terminal domain"/>
    <property type="match status" value="2"/>
</dbReference>
<protein>
    <submittedName>
        <fullName evidence="9">TrkA-C domain protein</fullName>
    </submittedName>
</protein>
<dbReference type="HOGENOM" id="CLU_005170_6_2_6"/>
<dbReference type="AlphaFoldDB" id="R4YTW0"/>
<keyword evidence="6 7" id="KW-0472">Membrane</keyword>
<dbReference type="GO" id="GO:0008324">
    <property type="term" value="F:monoatomic cation transmembrane transporter activity"/>
    <property type="evidence" value="ECO:0007669"/>
    <property type="project" value="InterPro"/>
</dbReference>
<dbReference type="STRING" id="698738.OLEAN_C19580"/>
<keyword evidence="4" id="KW-0677">Repeat</keyword>
<evidence type="ECO:0000256" key="5">
    <source>
        <dbReference type="ARBA" id="ARBA00022989"/>
    </source>
</evidence>
<accession>R4YTW0</accession>
<dbReference type="InterPro" id="IPR051679">
    <property type="entry name" value="DASS-Related_Transporters"/>
</dbReference>
<keyword evidence="5 7" id="KW-1133">Transmembrane helix</keyword>
<feature type="domain" description="RCK C-terminal" evidence="8">
    <location>
        <begin position="204"/>
        <end position="288"/>
    </location>
</feature>
<dbReference type="KEGG" id="oai:OLEAN_C19580"/>
<organism evidence="9 10">
    <name type="scientific">Oleispira antarctica RB-8</name>
    <dbReference type="NCBI Taxonomy" id="698738"/>
    <lineage>
        <taxon>Bacteria</taxon>
        <taxon>Pseudomonadati</taxon>
        <taxon>Pseudomonadota</taxon>
        <taxon>Gammaproteobacteria</taxon>
        <taxon>Oceanospirillales</taxon>
        <taxon>Oceanospirillaceae</taxon>
        <taxon>Oleispira</taxon>
    </lineage>
</organism>
<dbReference type="InterPro" id="IPR004680">
    <property type="entry name" value="Cit_transptr-like_dom"/>
</dbReference>
<feature type="transmembrane region" description="Helical" evidence="7">
    <location>
        <begin position="396"/>
        <end position="418"/>
    </location>
</feature>
<dbReference type="PANTHER" id="PTHR43652:SF2">
    <property type="entry name" value="BASIC AMINO ACID ANTIPORTER YFCC-RELATED"/>
    <property type="match status" value="1"/>
</dbReference>
<evidence type="ECO:0000313" key="9">
    <source>
        <dbReference type="EMBL" id="CCK76134.1"/>
    </source>
</evidence>
<dbReference type="PATRIC" id="fig|698738.3.peg.2027"/>
<dbReference type="InterPro" id="IPR006037">
    <property type="entry name" value="RCK_C"/>
</dbReference>
<dbReference type="PANTHER" id="PTHR43652">
    <property type="entry name" value="BASIC AMINO ACID ANTIPORTER YFCC-RELATED"/>
    <property type="match status" value="1"/>
</dbReference>
<dbReference type="FunFam" id="3.30.70.1450:FF:000009">
    <property type="entry name" value="SLC13 family permease"/>
    <property type="match status" value="1"/>
</dbReference>
<evidence type="ECO:0000256" key="4">
    <source>
        <dbReference type="ARBA" id="ARBA00022737"/>
    </source>
</evidence>
<feature type="domain" description="RCK C-terminal" evidence="8">
    <location>
        <begin position="293"/>
        <end position="379"/>
    </location>
</feature>
<dbReference type="Pfam" id="PF03600">
    <property type="entry name" value="CitMHS"/>
    <property type="match status" value="1"/>
</dbReference>
<keyword evidence="3 7" id="KW-0812">Transmembrane</keyword>
<dbReference type="Pfam" id="PF02080">
    <property type="entry name" value="TrkA_C"/>
    <property type="match status" value="2"/>
</dbReference>
<gene>
    <name evidence="9" type="ORF">OLEAN_C19580</name>
</gene>
<dbReference type="SUPFAM" id="SSF116726">
    <property type="entry name" value="TrkA C-terminal domain-like"/>
    <property type="match status" value="2"/>
</dbReference>
<evidence type="ECO:0000256" key="6">
    <source>
        <dbReference type="ARBA" id="ARBA00023136"/>
    </source>
</evidence>
<keyword evidence="10" id="KW-1185">Reference proteome</keyword>
<feature type="transmembrane region" description="Helical" evidence="7">
    <location>
        <begin position="28"/>
        <end position="45"/>
    </location>
</feature>
<dbReference type="GO" id="GO:0006813">
    <property type="term" value="P:potassium ion transport"/>
    <property type="evidence" value="ECO:0007669"/>
    <property type="project" value="InterPro"/>
</dbReference>
<dbReference type="EMBL" id="FO203512">
    <property type="protein sequence ID" value="CCK76134.1"/>
    <property type="molecule type" value="Genomic_DNA"/>
</dbReference>
<feature type="transmembrane region" description="Helical" evidence="7">
    <location>
        <begin position="525"/>
        <end position="544"/>
    </location>
</feature>
<feature type="transmembrane region" description="Helical" evidence="7">
    <location>
        <begin position="51"/>
        <end position="69"/>
    </location>
</feature>
<feature type="transmembrane region" description="Helical" evidence="7">
    <location>
        <begin position="6"/>
        <end position="23"/>
    </location>
</feature>
<keyword evidence="2" id="KW-0813">Transport</keyword>
<name>R4YTW0_OLEAN</name>
<evidence type="ECO:0000256" key="2">
    <source>
        <dbReference type="ARBA" id="ARBA00022448"/>
    </source>
</evidence>
<feature type="transmembrane region" description="Helical" evidence="7">
    <location>
        <begin position="445"/>
        <end position="470"/>
    </location>
</feature>